<evidence type="ECO:0000313" key="2">
    <source>
        <dbReference type="EMBL" id="GDY50207.1"/>
    </source>
</evidence>
<reference evidence="2 3" key="1">
    <citation type="journal article" date="2020" name="Int. J. Syst. Evol. Microbiol.">
        <title>Reclassification of Streptomyces castelarensis and Streptomyces sporoclivatus as later heterotypic synonyms of Streptomyces antimycoticus.</title>
        <authorList>
            <person name="Komaki H."/>
            <person name="Tamura T."/>
        </authorList>
    </citation>
    <scope>NUCLEOTIDE SEQUENCE [LARGE SCALE GENOMIC DNA]</scope>
    <source>
        <strain evidence="2 3">NBRC 13459</strain>
    </source>
</reference>
<name>A0A4D4KUP8_STRVO</name>
<dbReference type="EMBL" id="BJHW01000001">
    <property type="protein sequence ID" value="GDY50207.1"/>
    <property type="molecule type" value="Genomic_DNA"/>
</dbReference>
<comment type="caution">
    <text evidence="2">The sequence shown here is derived from an EMBL/GenBank/DDBJ whole genome shotgun (WGS) entry which is preliminary data.</text>
</comment>
<protein>
    <submittedName>
        <fullName evidence="2">Uncharacterized protein</fullName>
    </submittedName>
</protein>
<feature type="transmembrane region" description="Helical" evidence="1">
    <location>
        <begin position="12"/>
        <end position="30"/>
    </location>
</feature>
<evidence type="ECO:0000256" key="1">
    <source>
        <dbReference type="SAM" id="Phobius"/>
    </source>
</evidence>
<keyword evidence="1" id="KW-1133">Transmembrane helix</keyword>
<dbReference type="Proteomes" id="UP000301309">
    <property type="component" value="Unassembled WGS sequence"/>
</dbReference>
<sequence>MLLVRGVGGVRIRMAVILFSGTGMVMFGLLKHVGTETSAITSAITTAVADGSLARNRLIDAAAHVLAVRHVDLCT</sequence>
<accession>A0A4D4KUP8</accession>
<keyword evidence="3" id="KW-1185">Reference proteome</keyword>
<organism evidence="2 3">
    <name type="scientific">Streptomyces violaceusniger</name>
    <dbReference type="NCBI Taxonomy" id="68280"/>
    <lineage>
        <taxon>Bacteria</taxon>
        <taxon>Bacillati</taxon>
        <taxon>Actinomycetota</taxon>
        <taxon>Actinomycetes</taxon>
        <taxon>Kitasatosporales</taxon>
        <taxon>Streptomycetaceae</taxon>
        <taxon>Streptomyces</taxon>
        <taxon>Streptomyces violaceusniger group</taxon>
    </lineage>
</organism>
<gene>
    <name evidence="2" type="ORF">SVIO_008300</name>
</gene>
<dbReference type="AlphaFoldDB" id="A0A4D4KUP8"/>
<evidence type="ECO:0000313" key="3">
    <source>
        <dbReference type="Proteomes" id="UP000301309"/>
    </source>
</evidence>
<keyword evidence="1" id="KW-0812">Transmembrane</keyword>
<keyword evidence="1" id="KW-0472">Membrane</keyword>
<proteinExistence type="predicted"/>